<gene>
    <name evidence="2" type="ORF">CQA53_01400</name>
</gene>
<keyword evidence="3" id="KW-1185">Reference proteome</keyword>
<feature type="region of interest" description="Disordered" evidence="1">
    <location>
        <begin position="275"/>
        <end position="381"/>
    </location>
</feature>
<feature type="region of interest" description="Disordered" evidence="1">
    <location>
        <begin position="231"/>
        <end position="253"/>
    </location>
</feature>
<sequence>MNTASVNQTPNINIDTPHAKDSLKFVGIQKKFSIVDIIPSTDRINIDDDPQYSAQINDILATLKSLQLAKKSLSEVQSITKDIKSSYKTEKNDAWAPLDDSMLRQRYEATLQIKDILANAVYNHKNVFTADYSDKGIKLNLERKDLANLNLNDELSINIFSDNIAKLSSEIESNIRNLQDKIDKIDQSRWLSMEQLRNVQLEQKSVNDSIKATSATPSLASALAEVNKQNQDSASVNTLNNNNTTGNEANNGVVGIAKKNTPNDIDNAISPINAIKNNQDNKNQNFNTKDSNLAENSTQIPDDMQQNDVENNTTTNTVTATDATKDTKVNGTESTETISTNNQNIQADSQTAHTTKDIQSPSDSETNNISNAEDNTTRETNEQKVVGVVSGDEKEQVVDLFV</sequence>
<name>A0A3D8IR44_9HELI</name>
<feature type="compositionally biased region" description="Low complexity" evidence="1">
    <location>
        <begin position="275"/>
        <end position="287"/>
    </location>
</feature>
<dbReference type="OrthoDB" id="5330100at2"/>
<protein>
    <submittedName>
        <fullName evidence="2">Uncharacterized protein</fullName>
    </submittedName>
</protein>
<feature type="compositionally biased region" description="Low complexity" evidence="1">
    <location>
        <begin position="311"/>
        <end position="322"/>
    </location>
</feature>
<dbReference type="EMBL" id="NXLQ01000001">
    <property type="protein sequence ID" value="RDU67682.1"/>
    <property type="molecule type" value="Genomic_DNA"/>
</dbReference>
<organism evidence="2 3">
    <name type="scientific">Helicobacter didelphidarum</name>
    <dbReference type="NCBI Taxonomy" id="2040648"/>
    <lineage>
        <taxon>Bacteria</taxon>
        <taxon>Pseudomonadati</taxon>
        <taxon>Campylobacterota</taxon>
        <taxon>Epsilonproteobacteria</taxon>
        <taxon>Campylobacterales</taxon>
        <taxon>Helicobacteraceae</taxon>
        <taxon>Helicobacter</taxon>
    </lineage>
</organism>
<dbReference type="AlphaFoldDB" id="A0A3D8IR44"/>
<comment type="caution">
    <text evidence="2">The sequence shown here is derived from an EMBL/GenBank/DDBJ whole genome shotgun (WGS) entry which is preliminary data.</text>
</comment>
<proteinExistence type="predicted"/>
<evidence type="ECO:0000313" key="3">
    <source>
        <dbReference type="Proteomes" id="UP000256379"/>
    </source>
</evidence>
<feature type="compositionally biased region" description="Low complexity" evidence="1">
    <location>
        <begin position="236"/>
        <end position="253"/>
    </location>
</feature>
<dbReference type="Proteomes" id="UP000256379">
    <property type="component" value="Unassembled WGS sequence"/>
</dbReference>
<evidence type="ECO:0000256" key="1">
    <source>
        <dbReference type="SAM" id="MobiDB-lite"/>
    </source>
</evidence>
<feature type="compositionally biased region" description="Polar residues" evidence="1">
    <location>
        <begin position="288"/>
        <end position="310"/>
    </location>
</feature>
<feature type="compositionally biased region" description="Polar residues" evidence="1">
    <location>
        <begin position="331"/>
        <end position="374"/>
    </location>
</feature>
<evidence type="ECO:0000313" key="2">
    <source>
        <dbReference type="EMBL" id="RDU67682.1"/>
    </source>
</evidence>
<dbReference type="RefSeq" id="WP_115542209.1">
    <property type="nucleotide sequence ID" value="NZ_NXLQ01000001.1"/>
</dbReference>
<reference evidence="2 3" key="1">
    <citation type="submission" date="2018-04" db="EMBL/GenBank/DDBJ databases">
        <title>Novel Campyloabacter and Helicobacter Species and Strains.</title>
        <authorList>
            <person name="Mannion A.J."/>
            <person name="Shen Z."/>
            <person name="Fox J.G."/>
        </authorList>
    </citation>
    <scope>NUCLEOTIDE SEQUENCE [LARGE SCALE GENOMIC DNA]</scope>
    <source>
        <strain evidence="2 3">MIT 17-337</strain>
    </source>
</reference>
<accession>A0A3D8IR44</accession>